<dbReference type="OrthoDB" id="9764164at2"/>
<dbReference type="Proteomes" id="UP000004671">
    <property type="component" value="Chromosome"/>
</dbReference>
<dbReference type="EMBL" id="CP018099">
    <property type="protein sequence ID" value="APF17119.1"/>
    <property type="molecule type" value="Genomic_DNA"/>
</dbReference>
<dbReference type="SUPFAM" id="SSF52266">
    <property type="entry name" value="SGNH hydrolase"/>
    <property type="match status" value="1"/>
</dbReference>
<dbReference type="Proteomes" id="UP000183868">
    <property type="component" value="Chromosome"/>
</dbReference>
<keyword evidence="4" id="KW-1185">Reference proteome</keyword>
<gene>
    <name evidence="2" type="ORF">Cabys_368</name>
    <name evidence="3" type="ORF">Calab_1641</name>
</gene>
<keyword evidence="2" id="KW-0378">Hydrolase</keyword>
<dbReference type="RefSeq" id="WP_006928351.1">
    <property type="nucleotide sequence ID" value="NZ_CM001402.1"/>
</dbReference>
<evidence type="ECO:0000313" key="3">
    <source>
        <dbReference type="EMBL" id="EHO41260.1"/>
    </source>
</evidence>
<dbReference type="EMBL" id="CM001402">
    <property type="protein sequence ID" value="EHO41260.1"/>
    <property type="molecule type" value="Genomic_DNA"/>
</dbReference>
<dbReference type="GO" id="GO:0016788">
    <property type="term" value="F:hydrolase activity, acting on ester bonds"/>
    <property type="evidence" value="ECO:0007669"/>
    <property type="project" value="InterPro"/>
</dbReference>
<dbReference type="InterPro" id="IPR001087">
    <property type="entry name" value="GDSL"/>
</dbReference>
<dbReference type="AlphaFoldDB" id="H1XRQ0"/>
<dbReference type="KEGG" id="caby:Cabys_368"/>
<dbReference type="InParanoid" id="H1XRQ0"/>
<feature type="chain" id="PRO_5010834598" evidence="1">
    <location>
        <begin position="22"/>
        <end position="467"/>
    </location>
</feature>
<dbReference type="InterPro" id="IPR036514">
    <property type="entry name" value="SGNH_hydro_sf"/>
</dbReference>
<dbReference type="PaxDb" id="880073-Calab_1641"/>
<sequence precursor="true">MKIFRSLLALVLLSFFIGCQLQEPSVKQSEPVQINQTTQQLFASFVALGNSLTAGYQSAALTAKYQEYSFVNQIAKQAGYNDFQQPLLAWPGIGSYTTKGAGILVFNGFDAEGNPIIGPVPYATTGFDPFNPFLSAEVATLPRPYNNLGVPAAVLADLDSAISAAQSYSGSAFFDIVLRNPNLGNTTALDQALMLRPTLVSLWIGNNDVLGYATSGGTNPAAPTDKDVFGYLYDGLLAKLTGAGAKVVVANIPDVTSIPFFTTVPYMVEVQGQNVALVIQATDGVRQATAEDLILLSAKSIIGDVSGTYGPAGVPVGFDPSAPLPSALVLDKDEKAIAQQAVADFNATIEGLVAKYAGQVAFVDINKLLMDAADEDGYVIAGIKFTTQYLTGYIFSLDGVHPSNIGYALVANEFITAINETFGANVPTIDILQFMEEQKPVKLDVAKTASLPDLTTLPEIFGGKITL</sequence>
<protein>
    <submittedName>
        <fullName evidence="2">GDSL-like Lipase/Acylhydrolase</fullName>
    </submittedName>
</protein>
<evidence type="ECO:0000313" key="5">
    <source>
        <dbReference type="Proteomes" id="UP000183868"/>
    </source>
</evidence>
<feature type="signal peptide" evidence="1">
    <location>
        <begin position="1"/>
        <end position="21"/>
    </location>
</feature>
<evidence type="ECO:0000313" key="2">
    <source>
        <dbReference type="EMBL" id="APF17119.1"/>
    </source>
</evidence>
<accession>H1XRQ0</accession>
<evidence type="ECO:0000256" key="1">
    <source>
        <dbReference type="SAM" id="SignalP"/>
    </source>
</evidence>
<name>H1XRQ0_CALAY</name>
<keyword evidence="1" id="KW-0732">Signal</keyword>
<proteinExistence type="predicted"/>
<organism evidence="3 4">
    <name type="scientific">Caldithrix abyssi DSM 13497</name>
    <dbReference type="NCBI Taxonomy" id="880073"/>
    <lineage>
        <taxon>Bacteria</taxon>
        <taxon>Pseudomonadati</taxon>
        <taxon>Calditrichota</taxon>
        <taxon>Calditrichia</taxon>
        <taxon>Calditrichales</taxon>
        <taxon>Calditrichaceae</taxon>
        <taxon>Caldithrix</taxon>
    </lineage>
</organism>
<reference evidence="3 4" key="1">
    <citation type="submission" date="2011-09" db="EMBL/GenBank/DDBJ databases">
        <title>The permanent draft genome of Caldithrix abyssi DSM 13497.</title>
        <authorList>
            <consortium name="US DOE Joint Genome Institute (JGI-PGF)"/>
            <person name="Lucas S."/>
            <person name="Han J."/>
            <person name="Lapidus A."/>
            <person name="Bruce D."/>
            <person name="Goodwin L."/>
            <person name="Pitluck S."/>
            <person name="Peters L."/>
            <person name="Kyrpides N."/>
            <person name="Mavromatis K."/>
            <person name="Ivanova N."/>
            <person name="Mikhailova N."/>
            <person name="Chertkov O."/>
            <person name="Detter J.C."/>
            <person name="Tapia R."/>
            <person name="Han C."/>
            <person name="Land M."/>
            <person name="Hauser L."/>
            <person name="Markowitz V."/>
            <person name="Cheng J.-F."/>
            <person name="Hugenholtz P."/>
            <person name="Woyke T."/>
            <person name="Wu D."/>
            <person name="Spring S."/>
            <person name="Brambilla E."/>
            <person name="Klenk H.-P."/>
            <person name="Eisen J.A."/>
        </authorList>
    </citation>
    <scope>NUCLEOTIDE SEQUENCE [LARGE SCALE GENOMIC DNA]</scope>
    <source>
        <strain evidence="3 4">DSM 13497</strain>
    </source>
</reference>
<dbReference type="STRING" id="880073.Cabys_368"/>
<dbReference type="HOGENOM" id="CLU_045521_0_0_0"/>
<dbReference type="PROSITE" id="PS51257">
    <property type="entry name" value="PROKAR_LIPOPROTEIN"/>
    <property type="match status" value="1"/>
</dbReference>
<dbReference type="eggNOG" id="COG3240">
    <property type="taxonomic scope" value="Bacteria"/>
</dbReference>
<evidence type="ECO:0000313" key="4">
    <source>
        <dbReference type="Proteomes" id="UP000004671"/>
    </source>
</evidence>
<dbReference type="Gene3D" id="3.40.50.1110">
    <property type="entry name" value="SGNH hydrolase"/>
    <property type="match status" value="1"/>
</dbReference>
<dbReference type="Pfam" id="PF00657">
    <property type="entry name" value="Lipase_GDSL"/>
    <property type="match status" value="1"/>
</dbReference>
<reference evidence="2 5" key="2">
    <citation type="submission" date="2016-11" db="EMBL/GenBank/DDBJ databases">
        <title>Genomic analysis of Caldithrix abyssi and proposal of a novel bacterial phylum Caldithrichaeota.</title>
        <authorList>
            <person name="Kublanov I."/>
            <person name="Sigalova O."/>
            <person name="Gavrilov S."/>
            <person name="Lebedinsky A."/>
            <person name="Ivanova N."/>
            <person name="Daum C."/>
            <person name="Reddy T."/>
            <person name="Klenk H.P."/>
            <person name="Goker M."/>
            <person name="Reva O."/>
            <person name="Miroshnichenko M."/>
            <person name="Kyprides N."/>
            <person name="Woyke T."/>
            <person name="Gelfand M."/>
        </authorList>
    </citation>
    <scope>NUCLEOTIDE SEQUENCE [LARGE SCALE GENOMIC DNA]</scope>
    <source>
        <strain evidence="2 5">LF13</strain>
    </source>
</reference>